<proteinExistence type="predicted"/>
<name>A0A4R4Z8J1_9ACTN</name>
<sequence>MSTYLVWSNEHRAYWGPNKSGYTTDWLNAGRYGAKDAADCFGARSWEPRKPPPEVMVLAPDSEQSSFTIAELRALPMVLEARIVKATKAAMAERRRIAAKQRAEASR</sequence>
<organism evidence="1 2">
    <name type="scientific">Nonomuraea terrae</name>
    <dbReference type="NCBI Taxonomy" id="2530383"/>
    <lineage>
        <taxon>Bacteria</taxon>
        <taxon>Bacillati</taxon>
        <taxon>Actinomycetota</taxon>
        <taxon>Actinomycetes</taxon>
        <taxon>Streptosporangiales</taxon>
        <taxon>Streptosporangiaceae</taxon>
        <taxon>Nonomuraea</taxon>
    </lineage>
</organism>
<evidence type="ECO:0000313" key="1">
    <source>
        <dbReference type="EMBL" id="TDD54558.1"/>
    </source>
</evidence>
<evidence type="ECO:0000313" key="2">
    <source>
        <dbReference type="Proteomes" id="UP000295302"/>
    </source>
</evidence>
<keyword evidence="2" id="KW-1185">Reference proteome</keyword>
<dbReference type="OrthoDB" id="7586039at2"/>
<comment type="caution">
    <text evidence="1">The sequence shown here is derived from an EMBL/GenBank/DDBJ whole genome shotgun (WGS) entry which is preliminary data.</text>
</comment>
<protein>
    <submittedName>
        <fullName evidence="1">Uncharacterized protein</fullName>
    </submittedName>
</protein>
<dbReference type="RefSeq" id="WP_132609149.1">
    <property type="nucleotide sequence ID" value="NZ_SMKQ01000008.1"/>
</dbReference>
<accession>A0A4R4Z8J1</accession>
<gene>
    <name evidence="1" type="ORF">E1286_05035</name>
</gene>
<dbReference type="Proteomes" id="UP000295302">
    <property type="component" value="Unassembled WGS sequence"/>
</dbReference>
<dbReference type="AlphaFoldDB" id="A0A4R4Z8J1"/>
<dbReference type="EMBL" id="SMKQ01000008">
    <property type="protein sequence ID" value="TDD54558.1"/>
    <property type="molecule type" value="Genomic_DNA"/>
</dbReference>
<reference evidence="1 2" key="1">
    <citation type="submission" date="2019-03" db="EMBL/GenBank/DDBJ databases">
        <title>Draft genome sequences of novel Actinobacteria.</title>
        <authorList>
            <person name="Sahin N."/>
            <person name="Ay H."/>
            <person name="Saygin H."/>
        </authorList>
    </citation>
    <scope>NUCLEOTIDE SEQUENCE [LARGE SCALE GENOMIC DNA]</scope>
    <source>
        <strain evidence="1 2">CH32</strain>
    </source>
</reference>